<reference evidence="2 3" key="1">
    <citation type="submission" date="2019-04" db="EMBL/GenBank/DDBJ databases">
        <title>Draft genome of the big-headed turtle Platysternon megacephalum.</title>
        <authorList>
            <person name="Gong S."/>
        </authorList>
    </citation>
    <scope>NUCLEOTIDE SEQUENCE [LARGE SCALE GENOMIC DNA]</scope>
    <source>
        <strain evidence="2">DO16091913</strain>
        <tissue evidence="2">Muscle</tissue>
    </source>
</reference>
<dbReference type="Proteomes" id="UP000297703">
    <property type="component" value="Unassembled WGS sequence"/>
</dbReference>
<gene>
    <name evidence="2" type="ORF">DR999_PMT17913</name>
</gene>
<dbReference type="EMBL" id="QXTE01000293">
    <property type="protein sequence ID" value="TFJ99986.1"/>
    <property type="molecule type" value="Genomic_DNA"/>
</dbReference>
<protein>
    <submittedName>
        <fullName evidence="2">Endothelin-converting enzyme 1</fullName>
    </submittedName>
</protein>
<sequence length="113" mass="11767">MGVGHSAGVGDGPQGGSVLVTLRPLLAPPVWFCCVRPLCVFPPQVPAPVTEGAEELRPGPRPGLKEPVLPQVGVQVAAPKADWSWDHLQHSVNEPTCSTQAGGLVTPHERGKG</sequence>
<evidence type="ECO:0000313" key="2">
    <source>
        <dbReference type="EMBL" id="TFJ99986.1"/>
    </source>
</evidence>
<organism evidence="2 3">
    <name type="scientific">Platysternon megacephalum</name>
    <name type="common">big-headed turtle</name>
    <dbReference type="NCBI Taxonomy" id="55544"/>
    <lineage>
        <taxon>Eukaryota</taxon>
        <taxon>Metazoa</taxon>
        <taxon>Chordata</taxon>
        <taxon>Craniata</taxon>
        <taxon>Vertebrata</taxon>
        <taxon>Euteleostomi</taxon>
        <taxon>Archelosauria</taxon>
        <taxon>Testudinata</taxon>
        <taxon>Testudines</taxon>
        <taxon>Cryptodira</taxon>
        <taxon>Durocryptodira</taxon>
        <taxon>Testudinoidea</taxon>
        <taxon>Platysternidae</taxon>
        <taxon>Platysternon</taxon>
    </lineage>
</organism>
<feature type="region of interest" description="Disordered" evidence="1">
    <location>
        <begin position="94"/>
        <end position="113"/>
    </location>
</feature>
<evidence type="ECO:0000313" key="3">
    <source>
        <dbReference type="Proteomes" id="UP000297703"/>
    </source>
</evidence>
<comment type="caution">
    <text evidence="2">The sequence shown here is derived from an EMBL/GenBank/DDBJ whole genome shotgun (WGS) entry which is preliminary data.</text>
</comment>
<keyword evidence="3" id="KW-1185">Reference proteome</keyword>
<name>A0A4D9DRJ1_9SAUR</name>
<evidence type="ECO:0000256" key="1">
    <source>
        <dbReference type="SAM" id="MobiDB-lite"/>
    </source>
</evidence>
<accession>A0A4D9DRJ1</accession>
<reference evidence="2 3" key="2">
    <citation type="submission" date="2019-04" db="EMBL/GenBank/DDBJ databases">
        <title>The genome sequence of big-headed turtle.</title>
        <authorList>
            <person name="Gong S."/>
        </authorList>
    </citation>
    <scope>NUCLEOTIDE SEQUENCE [LARGE SCALE GENOMIC DNA]</scope>
    <source>
        <strain evidence="2">DO16091913</strain>
        <tissue evidence="2">Muscle</tissue>
    </source>
</reference>
<dbReference type="AlphaFoldDB" id="A0A4D9DRJ1"/>
<proteinExistence type="predicted"/>